<evidence type="ECO:0000313" key="3">
    <source>
        <dbReference type="Proteomes" id="UP000193553"/>
    </source>
</evidence>
<protein>
    <submittedName>
        <fullName evidence="2">Phasin</fullName>
    </submittedName>
</protein>
<feature type="domain" description="Phasin" evidence="1">
    <location>
        <begin position="24"/>
        <end position="113"/>
    </location>
</feature>
<accession>A0A1X3HF81</accession>
<evidence type="ECO:0000313" key="2">
    <source>
        <dbReference type="EMBL" id="OSJ18933.1"/>
    </source>
</evidence>
<comment type="caution">
    <text evidence="2">The sequence shown here is derived from an EMBL/GenBank/DDBJ whole genome shotgun (WGS) entry which is preliminary data.</text>
</comment>
<dbReference type="OrthoDB" id="7856369at2"/>
<reference evidence="2 3" key="1">
    <citation type="submission" date="2017-03" db="EMBL/GenBank/DDBJ databases">
        <title>Whole genome sequences of fourteen strains of Bradyrhizobium canariense and one strain of Bradyrhizobium japonicum isolated from Lupinus (Papilionoideae: Genisteae) species in Algeria.</title>
        <authorList>
            <person name="Crovadore J."/>
            <person name="Chekireb D."/>
            <person name="Brachmann A."/>
            <person name="Chablais R."/>
            <person name="Cochard B."/>
            <person name="Lefort F."/>
        </authorList>
    </citation>
    <scope>NUCLEOTIDE SEQUENCE [LARGE SCALE GENOMIC DNA]</scope>
    <source>
        <strain evidence="2 3">UBMA195</strain>
    </source>
</reference>
<dbReference type="InterPro" id="IPR018968">
    <property type="entry name" value="Phasin"/>
</dbReference>
<dbReference type="Pfam" id="PF09361">
    <property type="entry name" value="Phasin_2"/>
    <property type="match status" value="1"/>
</dbReference>
<dbReference type="AlphaFoldDB" id="A0A1X3HF81"/>
<proteinExistence type="predicted"/>
<sequence>MSDATMQVPPQVREMAEKTVDQAEKAVTAFLDAAAKSVEMVPGPAKEVSKKTLSMTEQNLKAAFEHTRKLLRASDLQEFMRLQSEFLSSQFSAAQDHMRELGTEMLSSAKSASQNEGH</sequence>
<evidence type="ECO:0000259" key="1">
    <source>
        <dbReference type="Pfam" id="PF09361"/>
    </source>
</evidence>
<organism evidence="2 3">
    <name type="scientific">Bradyrhizobium canariense</name>
    <dbReference type="NCBI Taxonomy" id="255045"/>
    <lineage>
        <taxon>Bacteria</taxon>
        <taxon>Pseudomonadati</taxon>
        <taxon>Pseudomonadota</taxon>
        <taxon>Alphaproteobacteria</taxon>
        <taxon>Hyphomicrobiales</taxon>
        <taxon>Nitrobacteraceae</taxon>
        <taxon>Bradyrhizobium</taxon>
    </lineage>
</organism>
<dbReference type="Proteomes" id="UP000193553">
    <property type="component" value="Unassembled WGS sequence"/>
</dbReference>
<name>A0A1X3HF81_9BRAD</name>
<gene>
    <name evidence="2" type="ORF">BSZ18_01310</name>
</gene>
<dbReference type="EMBL" id="NAFI01000121">
    <property type="protein sequence ID" value="OSJ18933.1"/>
    <property type="molecule type" value="Genomic_DNA"/>
</dbReference>